<proteinExistence type="predicted"/>
<accession>A0A5P2US78</accession>
<dbReference type="AlphaFoldDB" id="A0A5P2US78"/>
<name>A0A5P2US78_9ACTN</name>
<gene>
    <name evidence="3" type="ORF">CP968_31490</name>
    <name evidence="2" type="ORF">GCM10010371_60040</name>
</gene>
<evidence type="ECO:0000313" key="3">
    <source>
        <dbReference type="EMBL" id="QEU82196.1"/>
    </source>
</evidence>
<dbReference type="Gene3D" id="2.120.10.70">
    <property type="entry name" value="Fucose-specific lectin"/>
    <property type="match status" value="1"/>
</dbReference>
<reference evidence="2" key="3">
    <citation type="submission" date="2020-09" db="EMBL/GenBank/DDBJ databases">
        <authorList>
            <person name="Sun Q."/>
            <person name="Ohkuma M."/>
        </authorList>
    </citation>
    <scope>NUCLEOTIDE SEQUENCE</scope>
    <source>
        <strain evidence="2">JCM 4834</strain>
    </source>
</reference>
<dbReference type="EMBL" id="BMVX01000032">
    <property type="protein sequence ID" value="GGZ92250.1"/>
    <property type="molecule type" value="Genomic_DNA"/>
</dbReference>
<dbReference type="KEGG" id="ssub:CP968_31490"/>
<feature type="compositionally biased region" description="Basic and acidic residues" evidence="1">
    <location>
        <begin position="23"/>
        <end position="33"/>
    </location>
</feature>
<protein>
    <recommendedName>
        <fullName evidence="5">Exo-alpha-sialidase</fullName>
    </recommendedName>
</protein>
<organism evidence="3 4">
    <name type="scientific">Streptomyces subrutilus</name>
    <dbReference type="NCBI Taxonomy" id="36818"/>
    <lineage>
        <taxon>Bacteria</taxon>
        <taxon>Bacillati</taxon>
        <taxon>Actinomycetota</taxon>
        <taxon>Actinomycetes</taxon>
        <taxon>Kitasatosporales</taxon>
        <taxon>Streptomycetaceae</taxon>
        <taxon>Streptomyces</taxon>
    </lineage>
</organism>
<dbReference type="Proteomes" id="UP000326831">
    <property type="component" value="Chromosome"/>
</dbReference>
<evidence type="ECO:0000313" key="4">
    <source>
        <dbReference type="Proteomes" id="UP000326831"/>
    </source>
</evidence>
<dbReference type="EMBL" id="CP023701">
    <property type="protein sequence ID" value="QEU82196.1"/>
    <property type="molecule type" value="Genomic_DNA"/>
</dbReference>
<dbReference type="SUPFAM" id="SSF89372">
    <property type="entry name" value="Fucose-specific lectin"/>
    <property type="match status" value="1"/>
</dbReference>
<reference evidence="3 4" key="2">
    <citation type="submission" date="2017-09" db="EMBL/GenBank/DDBJ databases">
        <authorList>
            <person name="Lee N."/>
            <person name="Cho B.-K."/>
        </authorList>
    </citation>
    <scope>NUCLEOTIDE SEQUENCE [LARGE SCALE GENOMIC DNA]</scope>
    <source>
        <strain evidence="3 4">ATCC 27467</strain>
    </source>
</reference>
<feature type="region of interest" description="Disordered" evidence="1">
    <location>
        <begin position="431"/>
        <end position="457"/>
    </location>
</feature>
<dbReference type="RefSeq" id="WP_150521207.1">
    <property type="nucleotide sequence ID" value="NZ_BMVX01000032.1"/>
</dbReference>
<dbReference type="Proteomes" id="UP000634660">
    <property type="component" value="Unassembled WGS sequence"/>
</dbReference>
<evidence type="ECO:0000256" key="1">
    <source>
        <dbReference type="SAM" id="MobiDB-lite"/>
    </source>
</evidence>
<evidence type="ECO:0000313" key="2">
    <source>
        <dbReference type="EMBL" id="GGZ92250.1"/>
    </source>
</evidence>
<dbReference type="OrthoDB" id="3215821at2"/>
<keyword evidence="4" id="KW-1185">Reference proteome</keyword>
<sequence length="457" mass="48444">MAIEGSAPGRHDGTAPESGAHAPSDEAVQRADRASKELAAAGAAVSVRRLDWGFVLLLDQRAAERFLGLDRAGTPVDTFRDLVSEVLAGALPTDVAGAVGAALAGRTGQIRSAARGAGCQLLSPWSAPTLLTAMPLDAPPRETGLWFSVFAAGAGWGADAQFTAAYASEAPALAVFRDDLYCVYQGRGDDPHLWWTAHQADGTWSEDRSMGAHHTLGSPALAVFQDRLYCAHRGGSGDWGIAVTSYDGSAWTPDRPVPQAESVYGPALAVFRDALHLAYADPAQRIMVTTSRDGRGWTTPEPVPGCATTRSPALAVYDGTLHLLHGNPKDGAVHWSRLDGAGWAFEGALPGHRTRSNIGLAVFDGRLMCVHRDPARQQLWWSAFDGAGWSTDTEMPGHSSKYGPALAVYRDRFGTRDQLLCVHRGHAQRSVTSAGEVVTDEDPAGLHELDDPGSAAD</sequence>
<reference evidence="2" key="1">
    <citation type="journal article" date="2014" name="Int. J. Syst. Evol. Microbiol.">
        <title>Complete genome sequence of Corynebacterium casei LMG S-19264T (=DSM 44701T), isolated from a smear-ripened cheese.</title>
        <authorList>
            <consortium name="US DOE Joint Genome Institute (JGI-PGF)"/>
            <person name="Walter F."/>
            <person name="Albersmeier A."/>
            <person name="Kalinowski J."/>
            <person name="Ruckert C."/>
        </authorList>
    </citation>
    <scope>NUCLEOTIDE SEQUENCE</scope>
    <source>
        <strain evidence="2">JCM 4834</strain>
    </source>
</reference>
<feature type="region of interest" description="Disordered" evidence="1">
    <location>
        <begin position="1"/>
        <end position="33"/>
    </location>
</feature>
<evidence type="ECO:0008006" key="5">
    <source>
        <dbReference type="Google" id="ProtNLM"/>
    </source>
</evidence>